<accession>A0A4Q0SXH3</accession>
<comment type="caution">
    <text evidence="2">The sequence shown here is derived from an EMBL/GenBank/DDBJ whole genome shotgun (WGS) entry which is preliminary data.</text>
</comment>
<keyword evidence="3" id="KW-1185">Reference proteome</keyword>
<dbReference type="EMBL" id="RDSM01000002">
    <property type="protein sequence ID" value="RXH55843.1"/>
    <property type="molecule type" value="Genomic_DNA"/>
</dbReference>
<feature type="transmembrane region" description="Helical" evidence="1">
    <location>
        <begin position="194"/>
        <end position="220"/>
    </location>
</feature>
<dbReference type="Proteomes" id="UP000289437">
    <property type="component" value="Unassembled WGS sequence"/>
</dbReference>
<gene>
    <name evidence="2" type="ORF">GRAN_2700</name>
</gene>
<evidence type="ECO:0000256" key="1">
    <source>
        <dbReference type="SAM" id="Phobius"/>
    </source>
</evidence>
<evidence type="ECO:0000313" key="3">
    <source>
        <dbReference type="Proteomes" id="UP000289437"/>
    </source>
</evidence>
<reference evidence="3" key="2">
    <citation type="submission" date="2019-02" db="EMBL/GenBank/DDBJ databases">
        <title>Granulicella sibirica sp. nov., a psychrotolerant acidobacterium isolated from an organic soil layer in forested tundra, West Siberia.</title>
        <authorList>
            <person name="Oshkin I.Y."/>
            <person name="Kulichevskaya I.S."/>
            <person name="Rijpstra W.I.C."/>
            <person name="Sinninghe Damste J.S."/>
            <person name="Rakitin A.L."/>
            <person name="Ravin N.V."/>
            <person name="Dedysh S.N."/>
        </authorList>
    </citation>
    <scope>NUCLEOTIDE SEQUENCE [LARGE SCALE GENOMIC DNA]</scope>
    <source>
        <strain evidence="3">AF10</strain>
    </source>
</reference>
<organism evidence="2 3">
    <name type="scientific">Granulicella sibirica</name>
    <dbReference type="NCBI Taxonomy" id="2479048"/>
    <lineage>
        <taxon>Bacteria</taxon>
        <taxon>Pseudomonadati</taxon>
        <taxon>Acidobacteriota</taxon>
        <taxon>Terriglobia</taxon>
        <taxon>Terriglobales</taxon>
        <taxon>Acidobacteriaceae</taxon>
        <taxon>Granulicella</taxon>
    </lineage>
</organism>
<evidence type="ECO:0000313" key="2">
    <source>
        <dbReference type="EMBL" id="RXH55843.1"/>
    </source>
</evidence>
<feature type="transmembrane region" description="Helical" evidence="1">
    <location>
        <begin position="155"/>
        <end position="174"/>
    </location>
</feature>
<feature type="transmembrane region" description="Helical" evidence="1">
    <location>
        <begin position="126"/>
        <end position="143"/>
    </location>
</feature>
<keyword evidence="1" id="KW-0472">Membrane</keyword>
<keyword evidence="1" id="KW-0812">Transmembrane</keyword>
<feature type="transmembrane region" description="Helical" evidence="1">
    <location>
        <begin position="94"/>
        <end position="114"/>
    </location>
</feature>
<sequence>MDQAVSLPLLLFFGLTVLLTLFFLAKATQSKVVILGSIGWILLQSAVSLSGFYLNISTLPPHFALALFPPLAFVLGILFFPAGKRLADNMKLDWTILLHTVRIPVEITLFYLFLAHQVPALMTFEAGNIDILAGLTAPIIWWARRKGKLNNKLFLTWNAFCLVTLANVVARALLSAPFRFQRIAFDQPTVAVLYFPFVLLPAFIVPAVLFCHLATLRTLLVPTPASSAR</sequence>
<dbReference type="AlphaFoldDB" id="A0A4Q0SXH3"/>
<feature type="transmembrane region" description="Helical" evidence="1">
    <location>
        <begin position="32"/>
        <end position="56"/>
    </location>
</feature>
<feature type="transmembrane region" description="Helical" evidence="1">
    <location>
        <begin position="6"/>
        <end position="25"/>
    </location>
</feature>
<name>A0A4Q0SXH3_9BACT</name>
<protein>
    <submittedName>
        <fullName evidence="2">Uncharacterized protein</fullName>
    </submittedName>
</protein>
<feature type="transmembrane region" description="Helical" evidence="1">
    <location>
        <begin position="62"/>
        <end position="82"/>
    </location>
</feature>
<keyword evidence="1" id="KW-1133">Transmembrane helix</keyword>
<proteinExistence type="predicted"/>
<reference evidence="2 3" key="1">
    <citation type="submission" date="2018-11" db="EMBL/GenBank/DDBJ databases">
        <authorList>
            <person name="Mardanov A.V."/>
            <person name="Ravin N.V."/>
            <person name="Dedysh S.N."/>
        </authorList>
    </citation>
    <scope>NUCLEOTIDE SEQUENCE [LARGE SCALE GENOMIC DNA]</scope>
    <source>
        <strain evidence="2 3">AF10</strain>
    </source>
</reference>